<dbReference type="STRING" id="983506.L8X500"/>
<dbReference type="EMBL" id="AFRT01000088">
    <property type="protein sequence ID" value="ELU45381.1"/>
    <property type="molecule type" value="Genomic_DNA"/>
</dbReference>
<feature type="region of interest" description="Disordered" evidence="1">
    <location>
        <begin position="473"/>
        <end position="496"/>
    </location>
</feature>
<protein>
    <submittedName>
        <fullName evidence="3">High-glucose-regulated protein 8</fullName>
    </submittedName>
</protein>
<dbReference type="PANTHER" id="PTHR12357">
    <property type="entry name" value="YTH YT521-B HOMOLOGY DOMAIN-CONTAINING"/>
    <property type="match status" value="1"/>
</dbReference>
<feature type="compositionally biased region" description="Low complexity" evidence="1">
    <location>
        <begin position="36"/>
        <end position="52"/>
    </location>
</feature>
<dbReference type="GO" id="GO:0005737">
    <property type="term" value="C:cytoplasm"/>
    <property type="evidence" value="ECO:0007669"/>
    <property type="project" value="TreeGrafter"/>
</dbReference>
<dbReference type="InterPro" id="IPR032466">
    <property type="entry name" value="Metal_Hydrolase"/>
</dbReference>
<accession>L8X500</accession>
<dbReference type="GO" id="GO:0016788">
    <property type="term" value="F:hydrolase activity, acting on ester bonds"/>
    <property type="evidence" value="ECO:0007669"/>
    <property type="project" value="InterPro"/>
</dbReference>
<dbReference type="Proteomes" id="UP000011668">
    <property type="component" value="Unassembled WGS sequence"/>
</dbReference>
<reference evidence="3 4" key="1">
    <citation type="journal article" date="2013" name="Nat. Commun.">
        <title>The evolution and pathogenic mechanisms of the rice sheath blight pathogen.</title>
        <authorList>
            <person name="Zheng A."/>
            <person name="Lin R."/>
            <person name="Xu L."/>
            <person name="Qin P."/>
            <person name="Tang C."/>
            <person name="Ai P."/>
            <person name="Zhang D."/>
            <person name="Liu Y."/>
            <person name="Sun Z."/>
            <person name="Feng H."/>
            <person name="Wang Y."/>
            <person name="Chen Y."/>
            <person name="Liang X."/>
            <person name="Fu R."/>
            <person name="Li Q."/>
            <person name="Zhang J."/>
            <person name="Yu X."/>
            <person name="Xie Z."/>
            <person name="Ding L."/>
            <person name="Guan P."/>
            <person name="Tang J."/>
            <person name="Liang Y."/>
            <person name="Wang S."/>
            <person name="Deng Q."/>
            <person name="Li S."/>
            <person name="Zhu J."/>
            <person name="Wang L."/>
            <person name="Liu H."/>
            <person name="Li P."/>
        </authorList>
    </citation>
    <scope>NUCLEOTIDE SEQUENCE [LARGE SCALE GENOMIC DNA]</scope>
    <source>
        <strain evidence="4">AG-1 IA</strain>
    </source>
</reference>
<evidence type="ECO:0000313" key="3">
    <source>
        <dbReference type="EMBL" id="ELU45381.1"/>
    </source>
</evidence>
<dbReference type="GO" id="GO:0061157">
    <property type="term" value="P:mRNA destabilization"/>
    <property type="evidence" value="ECO:0007669"/>
    <property type="project" value="TreeGrafter"/>
</dbReference>
<dbReference type="Pfam" id="PF04146">
    <property type="entry name" value="YTH"/>
    <property type="match status" value="1"/>
</dbReference>
<dbReference type="CDD" id="cd21134">
    <property type="entry name" value="YTH"/>
    <property type="match status" value="1"/>
</dbReference>
<evidence type="ECO:0000256" key="1">
    <source>
        <dbReference type="SAM" id="MobiDB-lite"/>
    </source>
</evidence>
<sequence length="903" mass="99116">MDLAAPSQTLEVSTSPAPRRLSPGPNHPPRFRANSPQPGAPQQGQQMGPQAGFNGGGRQMAKLQLITDLTPPAVPPKQPQSAAASVPPIGHGIPQVRRWNGRAGEQGGYNDNGSGQRQDEKPFTASGVVWDQKDRIIGTRSGNNGFDASGAPPVPPLPQAYAGMMQPGMSFGGMNMGGLDTTSFARLGMNMGMMGTSTVGNMNAGLGQGRLQVNTAVGGSGQGMNNSAVGSGNGGNSPSGYLSPVDIPSLIVSKGYNPATFDIRPQFVSHWLPRNDVHKSLKYEIWSSTDPGNKRLDKAFKECGGRGPIYLFFSVNASGHFCGMAEMLTPVDYTRSSTVWAQDKWKGVFKVRWIFVRDIPNAALRHIRLNNTQERKPVTNSRDTQELLPEAGHEMLRIFFTHPARTSLLQDFAFYERSKLQSMQKISATSSPQAVQHPFAMPNPSTLPPGQQQQLALQQQQLQLQMLQMQNQYQQQQMGMSRSPGPPSPYPGGLGSVLQSSNSTARIYAKISADDTSSNPLPPATVLSHIVDVHCHPTDSSPISDEHIQAVQLGQICAMSSNADDQAKVRELGARMGDRVVMCFGMWLMGSLIRVTSNLFSGYHPWWSHRISTLDTPLPAEEHYRGLFNPSEKQEDVFQAVISSLPPPRPLKDVISELKQNLQLSSSTMLGEVGVDRSFRVRLPANEGELKLSPFTVPQEHQLAILEAQIAVAVELGKNISLHSVKASGVTIELFKNMRHKHGEAWEKINIDLHSCTLSGETWKSIEKTHHNVYLSLSTAINIRPNSGAVLDLIQSCDPTRLMVESDFPYISDTTQRTWDILCLIARERGWRVEGEWDYPETAPLADGNHVETWGAVKRIESNWHAFRGGGKGLLPDKESRRNRKLNELQRKYAPDDEASDYE</sequence>
<dbReference type="InterPro" id="IPR001130">
    <property type="entry name" value="TatD-like"/>
</dbReference>
<dbReference type="GO" id="GO:0003729">
    <property type="term" value="F:mRNA binding"/>
    <property type="evidence" value="ECO:0007669"/>
    <property type="project" value="TreeGrafter"/>
</dbReference>
<feature type="compositionally biased region" description="Basic and acidic residues" evidence="1">
    <location>
        <begin position="875"/>
        <end position="895"/>
    </location>
</feature>
<dbReference type="PANTHER" id="PTHR12357:SF89">
    <property type="entry name" value="YTH DOMAIN-CONTAINING FAMILY PROTEIN"/>
    <property type="match status" value="1"/>
</dbReference>
<dbReference type="OrthoDB" id="413993at2759"/>
<feature type="region of interest" description="Disordered" evidence="1">
    <location>
        <begin position="870"/>
        <end position="903"/>
    </location>
</feature>
<dbReference type="AlphaFoldDB" id="L8X500"/>
<proteinExistence type="predicted"/>
<gene>
    <name evidence="3" type="ORF">AG1IA_00579</name>
</gene>
<dbReference type="HOGENOM" id="CLU_321095_0_0_1"/>
<evidence type="ECO:0000259" key="2">
    <source>
        <dbReference type="PROSITE" id="PS50882"/>
    </source>
</evidence>
<keyword evidence="4" id="KW-1185">Reference proteome</keyword>
<dbReference type="PROSITE" id="PS50882">
    <property type="entry name" value="YTH"/>
    <property type="match status" value="1"/>
</dbReference>
<dbReference type="SUPFAM" id="SSF51556">
    <property type="entry name" value="Metallo-dependent hydrolases"/>
    <property type="match status" value="1"/>
</dbReference>
<name>L8X500_THACA</name>
<feature type="compositionally biased region" description="Low complexity" evidence="1">
    <location>
        <begin position="473"/>
        <end position="483"/>
    </location>
</feature>
<comment type="caution">
    <text evidence="3">The sequence shown here is derived from an EMBL/GenBank/DDBJ whole genome shotgun (WGS) entry which is preliminary data.</text>
</comment>
<dbReference type="Gene3D" id="3.20.20.140">
    <property type="entry name" value="Metal-dependent hydrolases"/>
    <property type="match status" value="1"/>
</dbReference>
<feature type="compositionally biased region" description="Polar residues" evidence="1">
    <location>
        <begin position="425"/>
        <end position="434"/>
    </location>
</feature>
<dbReference type="Pfam" id="PF01026">
    <property type="entry name" value="TatD_DNase"/>
    <property type="match status" value="1"/>
</dbReference>
<dbReference type="Gene3D" id="3.10.590.10">
    <property type="entry name" value="ph1033 like domains"/>
    <property type="match status" value="1"/>
</dbReference>
<dbReference type="GO" id="GO:1990247">
    <property type="term" value="F:N6-methyladenosine-containing RNA reader activity"/>
    <property type="evidence" value="ECO:0007669"/>
    <property type="project" value="TreeGrafter"/>
</dbReference>
<feature type="compositionally biased region" description="Polar residues" evidence="1">
    <location>
        <begin position="1"/>
        <end position="16"/>
    </location>
</feature>
<dbReference type="InterPro" id="IPR007275">
    <property type="entry name" value="YTH_domain"/>
</dbReference>
<dbReference type="InterPro" id="IPR045168">
    <property type="entry name" value="YTH_prot"/>
</dbReference>
<feature type="domain" description="YTH" evidence="2">
    <location>
        <begin position="264"/>
        <end position="399"/>
    </location>
</feature>
<feature type="region of interest" description="Disordered" evidence="1">
    <location>
        <begin position="1"/>
        <end position="127"/>
    </location>
</feature>
<evidence type="ECO:0000313" key="4">
    <source>
        <dbReference type="Proteomes" id="UP000011668"/>
    </source>
</evidence>
<organism evidence="3 4">
    <name type="scientific">Thanatephorus cucumeris (strain AG1-IA)</name>
    <name type="common">Rice sheath blight fungus</name>
    <name type="synonym">Rhizoctonia solani</name>
    <dbReference type="NCBI Taxonomy" id="983506"/>
    <lineage>
        <taxon>Eukaryota</taxon>
        <taxon>Fungi</taxon>
        <taxon>Dikarya</taxon>
        <taxon>Basidiomycota</taxon>
        <taxon>Agaricomycotina</taxon>
        <taxon>Agaricomycetes</taxon>
        <taxon>Cantharellales</taxon>
        <taxon>Ceratobasidiaceae</taxon>
        <taxon>Rhizoctonia</taxon>
        <taxon>Rhizoctonia solani AG-1</taxon>
    </lineage>
</organism>
<feature type="region of interest" description="Disordered" evidence="1">
    <location>
        <begin position="425"/>
        <end position="458"/>
    </location>
</feature>